<accession>A0A1K2IIV5</accession>
<protein>
    <recommendedName>
        <fullName evidence="4">YhhN-like protein</fullName>
    </recommendedName>
</protein>
<feature type="transmembrane region" description="Helical" evidence="1">
    <location>
        <begin position="217"/>
        <end position="236"/>
    </location>
</feature>
<evidence type="ECO:0000313" key="2">
    <source>
        <dbReference type="EMBL" id="SFZ92168.1"/>
    </source>
</evidence>
<feature type="transmembrane region" description="Helical" evidence="1">
    <location>
        <begin position="159"/>
        <end position="180"/>
    </location>
</feature>
<keyword evidence="1" id="KW-0812">Transmembrane</keyword>
<feature type="transmembrane region" description="Helical" evidence="1">
    <location>
        <begin position="44"/>
        <end position="62"/>
    </location>
</feature>
<organism evidence="2 3">
    <name type="scientific">Flaviramulus basaltis</name>
    <dbReference type="NCBI Taxonomy" id="369401"/>
    <lineage>
        <taxon>Bacteria</taxon>
        <taxon>Pseudomonadati</taxon>
        <taxon>Bacteroidota</taxon>
        <taxon>Flavobacteriia</taxon>
        <taxon>Flavobacteriales</taxon>
        <taxon>Flavobacteriaceae</taxon>
        <taxon>Flaviramulus</taxon>
    </lineage>
</organism>
<evidence type="ECO:0008006" key="4">
    <source>
        <dbReference type="Google" id="ProtNLM"/>
    </source>
</evidence>
<feature type="transmembrane region" description="Helical" evidence="1">
    <location>
        <begin position="21"/>
        <end position="38"/>
    </location>
</feature>
<gene>
    <name evidence="2" type="ORF">SAMN05428642_102568</name>
</gene>
<sequence length="259" mass="30393">MSQPTYDNILRNLNKFTYGKVSFYTLLLMITVYFFGVFYQKELLLQFTIPLLIPAFLIIFLLKNKSLSIPFISFLFFSFLGDISSVFIKGDMFFYVSNTFYFLSFIYLFLIALPKFKLFEVDKLIGIYLVTVFLINTYLLYALYGFLKSVIADGLEVNLFAVKSFMLIILTFLSFGIYLNTQTKRSILFLASCVCFGFSTILDYINVYYLYEWNFIMLHKILYVVGLYFLFSYALIENHVKKHKTSEIKESYSSENILA</sequence>
<proteinExistence type="predicted"/>
<evidence type="ECO:0000256" key="1">
    <source>
        <dbReference type="SAM" id="Phobius"/>
    </source>
</evidence>
<feature type="transmembrane region" description="Helical" evidence="1">
    <location>
        <begin position="69"/>
        <end position="88"/>
    </location>
</feature>
<feature type="transmembrane region" description="Helical" evidence="1">
    <location>
        <begin position="187"/>
        <end position="211"/>
    </location>
</feature>
<dbReference type="EMBL" id="FPKV01000002">
    <property type="protein sequence ID" value="SFZ92168.1"/>
    <property type="molecule type" value="Genomic_DNA"/>
</dbReference>
<keyword evidence="1" id="KW-0472">Membrane</keyword>
<evidence type="ECO:0000313" key="3">
    <source>
        <dbReference type="Proteomes" id="UP000182544"/>
    </source>
</evidence>
<dbReference type="AlphaFoldDB" id="A0A1K2IIV5"/>
<feature type="transmembrane region" description="Helical" evidence="1">
    <location>
        <begin position="94"/>
        <end position="113"/>
    </location>
</feature>
<reference evidence="2 3" key="1">
    <citation type="submission" date="2016-10" db="EMBL/GenBank/DDBJ databases">
        <authorList>
            <person name="de Groot N.N."/>
        </authorList>
    </citation>
    <scope>NUCLEOTIDE SEQUENCE [LARGE SCALE GENOMIC DNA]</scope>
    <source>
        <strain evidence="2 3">DSM 18180</strain>
    </source>
</reference>
<dbReference type="Proteomes" id="UP000182544">
    <property type="component" value="Unassembled WGS sequence"/>
</dbReference>
<keyword evidence="1" id="KW-1133">Transmembrane helix</keyword>
<feature type="transmembrane region" description="Helical" evidence="1">
    <location>
        <begin position="125"/>
        <end position="147"/>
    </location>
</feature>
<keyword evidence="3" id="KW-1185">Reference proteome</keyword>
<name>A0A1K2IIV5_9FLAO</name>